<dbReference type="AlphaFoldDB" id="A0A317VLV9"/>
<comment type="caution">
    <text evidence="1">The sequence shown here is derived from an EMBL/GenBank/DDBJ whole genome shotgun (WGS) entry which is preliminary data.</text>
</comment>
<proteinExistence type="predicted"/>
<protein>
    <submittedName>
        <fullName evidence="1">Uncharacterized protein</fullName>
    </submittedName>
</protein>
<evidence type="ECO:0000313" key="2">
    <source>
        <dbReference type="Proteomes" id="UP000246702"/>
    </source>
</evidence>
<dbReference type="GeneID" id="37110658"/>
<sequence>MPPAIPGRENTTRNITHQTYLISHVWFYIPPGTEDPHVRVWPQYHHGLWVQKSALGTGDLHHVIGSISDIEGMKYECKTYTQNIISEPTFCNQIIIGYLTPAVYDDLKETFSKCPRPTLQKFWNHSTGTTEPADMSSAPIEFYTERQLVNFRFPALTTGKEFVEEQLLRKAWELIVPFDVVDMNPSGLFPQDQWIPQEQWWA</sequence>
<name>A0A317VLV9_9EURO</name>
<keyword evidence="2" id="KW-1185">Reference proteome</keyword>
<accession>A0A317VLV9</accession>
<dbReference type="RefSeq" id="XP_025463742.1">
    <property type="nucleotide sequence ID" value="XM_025608515.1"/>
</dbReference>
<dbReference type="EMBL" id="MSFK01000030">
    <property type="protein sequence ID" value="PWY74549.1"/>
    <property type="molecule type" value="Genomic_DNA"/>
</dbReference>
<gene>
    <name evidence="1" type="ORF">BO94DRAFT_474496</name>
</gene>
<reference evidence="1 2" key="1">
    <citation type="submission" date="2016-12" db="EMBL/GenBank/DDBJ databases">
        <title>The genomes of Aspergillus section Nigri reveals drivers in fungal speciation.</title>
        <authorList>
            <consortium name="DOE Joint Genome Institute"/>
            <person name="Vesth T.C."/>
            <person name="Nybo J."/>
            <person name="Theobald S."/>
            <person name="Brandl J."/>
            <person name="Frisvad J.C."/>
            <person name="Nielsen K.F."/>
            <person name="Lyhne E.K."/>
            <person name="Kogle M.E."/>
            <person name="Kuo A."/>
            <person name="Riley R."/>
            <person name="Clum A."/>
            <person name="Nolan M."/>
            <person name="Lipzen A."/>
            <person name="Salamov A."/>
            <person name="Henrissat B."/>
            <person name="Wiebenga A."/>
            <person name="De Vries R.P."/>
            <person name="Grigoriev I.V."/>
            <person name="Mortensen U.H."/>
            <person name="Andersen M.R."/>
            <person name="Baker S.E."/>
        </authorList>
    </citation>
    <scope>NUCLEOTIDE SEQUENCE [LARGE SCALE GENOMIC DNA]</scope>
    <source>
        <strain evidence="1 2">CBS 115572</strain>
    </source>
</reference>
<evidence type="ECO:0000313" key="1">
    <source>
        <dbReference type="EMBL" id="PWY74549.1"/>
    </source>
</evidence>
<dbReference type="InterPro" id="IPR046670">
    <property type="entry name" value="DUF6540"/>
</dbReference>
<organism evidence="1 2">
    <name type="scientific">Aspergillus sclerotioniger CBS 115572</name>
    <dbReference type="NCBI Taxonomy" id="1450535"/>
    <lineage>
        <taxon>Eukaryota</taxon>
        <taxon>Fungi</taxon>
        <taxon>Dikarya</taxon>
        <taxon>Ascomycota</taxon>
        <taxon>Pezizomycotina</taxon>
        <taxon>Eurotiomycetes</taxon>
        <taxon>Eurotiomycetidae</taxon>
        <taxon>Eurotiales</taxon>
        <taxon>Aspergillaceae</taxon>
        <taxon>Aspergillus</taxon>
        <taxon>Aspergillus subgen. Circumdati</taxon>
    </lineage>
</organism>
<dbReference type="Proteomes" id="UP000246702">
    <property type="component" value="Unassembled WGS sequence"/>
</dbReference>
<dbReference type="OrthoDB" id="4434800at2759"/>
<dbReference type="Pfam" id="PF20174">
    <property type="entry name" value="DUF6540"/>
    <property type="match status" value="1"/>
</dbReference>